<evidence type="ECO:0000313" key="2">
    <source>
        <dbReference type="Proteomes" id="UP001174909"/>
    </source>
</evidence>
<accession>A0AA35SNB9</accession>
<sequence length="74" mass="8404">FVCRRTKGKRRGITALRNSAGGKLEVLKRHYQQLGTCSADTAFDDSRKEEVDNKVCEFPTDCVENVLDKEIDLE</sequence>
<keyword evidence="2" id="KW-1185">Reference proteome</keyword>
<proteinExistence type="predicted"/>
<gene>
    <name evidence="1" type="ORF">GBAR_LOCUS18002</name>
</gene>
<organism evidence="1 2">
    <name type="scientific">Geodia barretti</name>
    <name type="common">Barrett's horny sponge</name>
    <dbReference type="NCBI Taxonomy" id="519541"/>
    <lineage>
        <taxon>Eukaryota</taxon>
        <taxon>Metazoa</taxon>
        <taxon>Porifera</taxon>
        <taxon>Demospongiae</taxon>
        <taxon>Heteroscleromorpha</taxon>
        <taxon>Tetractinellida</taxon>
        <taxon>Astrophorina</taxon>
        <taxon>Geodiidae</taxon>
        <taxon>Geodia</taxon>
    </lineage>
</organism>
<protein>
    <submittedName>
        <fullName evidence="1">Uncharacterized protein</fullName>
    </submittedName>
</protein>
<reference evidence="1" key="1">
    <citation type="submission" date="2023-03" db="EMBL/GenBank/DDBJ databases">
        <authorList>
            <person name="Steffen K."/>
            <person name="Cardenas P."/>
        </authorList>
    </citation>
    <scope>NUCLEOTIDE SEQUENCE</scope>
</reference>
<dbReference type="EMBL" id="CASHTH010002562">
    <property type="protein sequence ID" value="CAI8031761.1"/>
    <property type="molecule type" value="Genomic_DNA"/>
</dbReference>
<name>A0AA35SNB9_GEOBA</name>
<feature type="non-terminal residue" evidence="1">
    <location>
        <position position="1"/>
    </location>
</feature>
<dbReference type="AlphaFoldDB" id="A0AA35SNB9"/>
<feature type="non-terminal residue" evidence="1">
    <location>
        <position position="74"/>
    </location>
</feature>
<comment type="caution">
    <text evidence="1">The sequence shown here is derived from an EMBL/GenBank/DDBJ whole genome shotgun (WGS) entry which is preliminary data.</text>
</comment>
<dbReference type="Proteomes" id="UP001174909">
    <property type="component" value="Unassembled WGS sequence"/>
</dbReference>
<evidence type="ECO:0000313" key="1">
    <source>
        <dbReference type="EMBL" id="CAI8031761.1"/>
    </source>
</evidence>